<feature type="compositionally biased region" description="Low complexity" evidence="1">
    <location>
        <begin position="87"/>
        <end position="107"/>
    </location>
</feature>
<feature type="region of interest" description="Disordered" evidence="1">
    <location>
        <begin position="920"/>
        <end position="979"/>
    </location>
</feature>
<keyword evidence="3" id="KW-1185">Reference proteome</keyword>
<dbReference type="PANTHER" id="PTHR48125:SF10">
    <property type="entry name" value="OS12G0136300 PROTEIN"/>
    <property type="match status" value="1"/>
</dbReference>
<feature type="compositionally biased region" description="Basic residues" evidence="1">
    <location>
        <begin position="1336"/>
        <end position="1359"/>
    </location>
</feature>
<evidence type="ECO:0000256" key="1">
    <source>
        <dbReference type="SAM" id="MobiDB-lite"/>
    </source>
</evidence>
<feature type="compositionally biased region" description="Low complexity" evidence="1">
    <location>
        <begin position="626"/>
        <end position="643"/>
    </location>
</feature>
<accession>A0A8H6HVV8</accession>
<feature type="compositionally biased region" description="Low complexity" evidence="1">
    <location>
        <begin position="1270"/>
        <end position="1286"/>
    </location>
</feature>
<feature type="compositionally biased region" description="Polar residues" evidence="1">
    <location>
        <begin position="199"/>
        <end position="219"/>
    </location>
</feature>
<feature type="compositionally biased region" description="Basic residues" evidence="1">
    <location>
        <begin position="1397"/>
        <end position="1406"/>
    </location>
</feature>
<feature type="compositionally biased region" description="Basic residues" evidence="1">
    <location>
        <begin position="578"/>
        <end position="596"/>
    </location>
</feature>
<reference evidence="2 3" key="1">
    <citation type="submission" date="2020-07" db="EMBL/GenBank/DDBJ databases">
        <title>Comparative genomics of pyrophilous fungi reveals a link between fire events and developmental genes.</title>
        <authorList>
            <consortium name="DOE Joint Genome Institute"/>
            <person name="Steindorff A.S."/>
            <person name="Carver A."/>
            <person name="Calhoun S."/>
            <person name="Stillman K."/>
            <person name="Liu H."/>
            <person name="Lipzen A."/>
            <person name="Pangilinan J."/>
            <person name="Labutti K."/>
            <person name="Bruns T.D."/>
            <person name="Grigoriev I.V."/>
        </authorList>
    </citation>
    <scope>NUCLEOTIDE SEQUENCE [LARGE SCALE GENOMIC DNA]</scope>
    <source>
        <strain evidence="2 3">CBS 144469</strain>
    </source>
</reference>
<name>A0A8H6HVV8_9AGAR</name>
<comment type="caution">
    <text evidence="2">The sequence shown here is derived from an EMBL/GenBank/DDBJ whole genome shotgun (WGS) entry which is preliminary data.</text>
</comment>
<dbReference type="Proteomes" id="UP000521943">
    <property type="component" value="Unassembled WGS sequence"/>
</dbReference>
<feature type="compositionally biased region" description="Polar residues" evidence="1">
    <location>
        <begin position="920"/>
        <end position="932"/>
    </location>
</feature>
<feature type="compositionally biased region" description="Low complexity" evidence="1">
    <location>
        <begin position="127"/>
        <end position="138"/>
    </location>
</feature>
<dbReference type="PANTHER" id="PTHR48125">
    <property type="entry name" value="LP07818P1"/>
    <property type="match status" value="1"/>
</dbReference>
<feature type="compositionally biased region" description="Basic residues" evidence="1">
    <location>
        <begin position="1368"/>
        <end position="1381"/>
    </location>
</feature>
<feature type="compositionally biased region" description="Pro residues" evidence="1">
    <location>
        <begin position="468"/>
        <end position="501"/>
    </location>
</feature>
<feature type="region of interest" description="Disordered" evidence="1">
    <location>
        <begin position="36"/>
        <end position="301"/>
    </location>
</feature>
<feature type="compositionally biased region" description="Polar residues" evidence="1">
    <location>
        <begin position="1192"/>
        <end position="1202"/>
    </location>
</feature>
<feature type="compositionally biased region" description="Basic and acidic residues" evidence="1">
    <location>
        <begin position="531"/>
        <end position="547"/>
    </location>
</feature>
<evidence type="ECO:0000313" key="3">
    <source>
        <dbReference type="Proteomes" id="UP000521943"/>
    </source>
</evidence>
<feature type="compositionally biased region" description="Low complexity" evidence="1">
    <location>
        <begin position="179"/>
        <end position="191"/>
    </location>
</feature>
<feature type="region of interest" description="Disordered" evidence="1">
    <location>
        <begin position="1"/>
        <end position="20"/>
    </location>
</feature>
<feature type="compositionally biased region" description="Basic and acidic residues" evidence="1">
    <location>
        <begin position="1292"/>
        <end position="1301"/>
    </location>
</feature>
<dbReference type="OrthoDB" id="2692910at2759"/>
<proteinExistence type="predicted"/>
<dbReference type="EMBL" id="JACGCI010000042">
    <property type="protein sequence ID" value="KAF6752798.1"/>
    <property type="molecule type" value="Genomic_DNA"/>
</dbReference>
<feature type="compositionally biased region" description="Low complexity" evidence="1">
    <location>
        <begin position="1218"/>
        <end position="1228"/>
    </location>
</feature>
<feature type="region of interest" description="Disordered" evidence="1">
    <location>
        <begin position="466"/>
        <end position="708"/>
    </location>
</feature>
<evidence type="ECO:0000313" key="2">
    <source>
        <dbReference type="EMBL" id="KAF6752798.1"/>
    </source>
</evidence>
<feature type="region of interest" description="Disordered" evidence="1">
    <location>
        <begin position="1178"/>
        <end position="1406"/>
    </location>
</feature>
<gene>
    <name evidence="2" type="ORF">DFP72DRAFT_849573</name>
</gene>
<organism evidence="2 3">
    <name type="scientific">Ephemerocybe angulata</name>
    <dbReference type="NCBI Taxonomy" id="980116"/>
    <lineage>
        <taxon>Eukaryota</taxon>
        <taxon>Fungi</taxon>
        <taxon>Dikarya</taxon>
        <taxon>Basidiomycota</taxon>
        <taxon>Agaricomycotina</taxon>
        <taxon>Agaricomycetes</taxon>
        <taxon>Agaricomycetidae</taxon>
        <taxon>Agaricales</taxon>
        <taxon>Agaricineae</taxon>
        <taxon>Psathyrellaceae</taxon>
        <taxon>Ephemerocybe</taxon>
    </lineage>
</organism>
<protein>
    <submittedName>
        <fullName evidence="2">Uncharacterized protein</fullName>
    </submittedName>
</protein>
<sequence length="1406" mass="154838">MTQANHSVISPRKPGKESEVLEVALVAEPLLQALLKGHPVPSVEPHAPTQDPPPYTEEDQHEGTAMDVDQPAVVGDENTVTPRANPTESPLFTPQTTTTQSGTSDATESTPTRTPDHSLLPFGITYPLPRTGPPRSTTSPPPRPISATAALIEKATEATGRLRALTQPFERSDPPGALSSTGASAHAASTTIPRGRNLASISASTAPTTKTGAKSSNVVDRSVSQRHKRITEDTPSDSDDALGSPPPKDVDSQEEDDSSDYYVSDTAEPTPGQPRPTSEASEDEEDDAPPRPSSFSMEKIVPHSGRIPKTRVWTMIAMRVPGVPGSGVNCKMACVPLVMEPTNYKETFAHYWVLRYTLFWNRHLERWTFLPSGWAPDWPADMRYPASEESLSKYWLAVQHKISELRLEELRRAEALREVRRRGSITPPPPASPSAIRMALHEAELRNPSMLRKPGSLDWTWLSSPLPSESPSPIIPPRRLPSPGPAPPPAPRGRPPSPGPSRRPARASRLPARYNDFEADPNSDLANTKILAKEVSESDATDTRDLDFSTGQDTSASSDEEEGAGVVSDEGVEEIVSKKKKKNKPSQKTRRRRQRERSRTPDVPEPAEESTPRPRPRPRPLPRRPSPAAAAEPAPRGEPSGGADLPSEEDDEDSRPRPDKGKGRAPPTSSSSSSSSSEDNEDDGPRPDKGKGRAARSPTPPPGPRPLTESELAELRAIHQRIAELADETRRTTKGVLEIAGFERVGLAREMNPFNIFESWLSFQDDTPSLPRDEFVQYAKARYREIPREEIADLAEQWQIEVFQHQEQEGRSSTSRGGAVREITQASKQLDGLCRRVKLTTDLDLVCLLTSRDPVARQLSAVYSSSDSLRAIVDQEQVLVRELIERFVTAMQSLDMGIVGSQGLSLRNILNFGNAQSDSVNVEATTSNTQPAQPAPGPSTPRNADAAPPPPYSSQVRGEPAVRRARVAPPPRPTNAASRNAVDFRVLGKSFPDGSFWVRKHGESNKDYHRRIVRFMFQVKFAELVDEPNFTNFWKKILGLLVKHKVVLRDWPAHLPAPGTSNFDIGRLDLTFTSELCNAWRQYSSELVVPPWFDFWASEYSDISRDDLAFMDIPLVMGLNDYGEEIVLVEVRDCPPLVEALATRWGVAHDGGEEVPPLRRARARIVGAQEYLQEAEAGRGSRLAVVPRDRTQVQAPATSTSAEPARREEPGPSTSREAVGGAVAAGGATRPVSPARFVQGSSRAGRSNRGDRSAGVNLSNALDRLREPAPTRAPRVVAPGPRVVAPSPAPPRENEPLREHAPPPPIGTSHRERDRSRSPSQSPARDPPARDPLPRPTHHRRRHRSPSRSRSRHHRRRARSVSSESRRSIHSRSYHGRRRPRSPSSDDDLSESDSPARHRHSRRRYR</sequence>